<name>A0ABT8BUL3_9VIBR</name>
<evidence type="ECO:0000313" key="1">
    <source>
        <dbReference type="EMBL" id="MDN3609802.1"/>
    </source>
</evidence>
<dbReference type="RefSeq" id="WP_170882881.1">
    <property type="nucleotide sequence ID" value="NZ_JABEYA020000007.1"/>
</dbReference>
<gene>
    <name evidence="1" type="ORF">QWZ16_08835</name>
</gene>
<reference evidence="2" key="1">
    <citation type="journal article" date="2019" name="Int. J. Syst. Evol. Microbiol.">
        <title>The Global Catalogue of Microorganisms (GCM) 10K type strain sequencing project: providing services to taxonomists for standard genome sequencing and annotation.</title>
        <authorList>
            <consortium name="The Broad Institute Genomics Platform"/>
            <consortium name="The Broad Institute Genome Sequencing Center for Infectious Disease"/>
            <person name="Wu L."/>
            <person name="Ma J."/>
        </authorList>
    </citation>
    <scope>NUCLEOTIDE SEQUENCE [LARGE SCALE GENOMIC DNA]</scope>
    <source>
        <strain evidence="2">CECT 7398</strain>
    </source>
</reference>
<comment type="caution">
    <text evidence="1">The sequence shown here is derived from an EMBL/GenBank/DDBJ whole genome shotgun (WGS) entry which is preliminary data.</text>
</comment>
<sequence length="283" mass="32145">MGRKAKHHYIPKCYLKGFTSGGENSSPFWAVPNNNGKPFSTSPNDACAQRDYYTVDHQNSLIVENFYAEQIEPNISKAISHINTHSCLPPNEDMKHLILLLATLYLRTPSHREVLERPMRRTKEIVASMSQNINVSNKAEFEYSKTDLIVAELTLIDTVQECLSNKFYQLHIIEDDDLNVITSDNPFILSHPEGGKGFYFGLNTSNIEVCVPITSKAILLARNEEMVEGVFSATKDLVGLTNTKLVLSSDQRFYSKTEEILLVDDEICAYTYNISTNKRLWRQ</sequence>
<dbReference type="EMBL" id="JAUFQC010000001">
    <property type="protein sequence ID" value="MDN3609802.1"/>
    <property type="molecule type" value="Genomic_DNA"/>
</dbReference>
<dbReference type="Pfam" id="PF14022">
    <property type="entry name" value="DUF4238"/>
    <property type="match status" value="1"/>
</dbReference>
<evidence type="ECO:0000313" key="2">
    <source>
        <dbReference type="Proteomes" id="UP001238540"/>
    </source>
</evidence>
<dbReference type="Proteomes" id="UP001238540">
    <property type="component" value="Unassembled WGS sequence"/>
</dbReference>
<accession>A0ABT8BUL3</accession>
<proteinExistence type="predicted"/>
<organism evidence="1 2">
    <name type="scientific">Vibrio ostreicida</name>
    <dbReference type="NCBI Taxonomy" id="526588"/>
    <lineage>
        <taxon>Bacteria</taxon>
        <taxon>Pseudomonadati</taxon>
        <taxon>Pseudomonadota</taxon>
        <taxon>Gammaproteobacteria</taxon>
        <taxon>Vibrionales</taxon>
        <taxon>Vibrionaceae</taxon>
        <taxon>Vibrio</taxon>
    </lineage>
</organism>
<keyword evidence="2" id="KW-1185">Reference proteome</keyword>
<protein>
    <submittedName>
        <fullName evidence="1">DUF4238 domain-containing protein</fullName>
    </submittedName>
</protein>
<dbReference type="InterPro" id="IPR025332">
    <property type="entry name" value="DUF4238"/>
</dbReference>